<dbReference type="HOGENOM" id="CLU_082049_1_3_10"/>
<organism evidence="3 4">
    <name type="scientific">Capnocytophaga ochracea (strain ATCC 27872 / DSM 7271 / CCUG 9716 / JCM 12966 / NCTC 12371 / SS31 / VPI 2845)</name>
    <name type="common">Bacteroides ochraceus</name>
    <dbReference type="NCBI Taxonomy" id="521097"/>
    <lineage>
        <taxon>Bacteria</taxon>
        <taxon>Pseudomonadati</taxon>
        <taxon>Bacteroidota</taxon>
        <taxon>Flavobacteriia</taxon>
        <taxon>Flavobacteriales</taxon>
        <taxon>Flavobacteriaceae</taxon>
        <taxon>Capnocytophaga</taxon>
    </lineage>
</organism>
<dbReference type="Pfam" id="PF13568">
    <property type="entry name" value="OMP_b-brl_2"/>
    <property type="match status" value="1"/>
</dbReference>
<dbReference type="KEGG" id="coc:Coch_1039"/>
<feature type="signal peptide" evidence="1">
    <location>
        <begin position="1"/>
        <end position="18"/>
    </location>
</feature>
<dbReference type="AlphaFoldDB" id="C7M416"/>
<evidence type="ECO:0000259" key="2">
    <source>
        <dbReference type="Pfam" id="PF13568"/>
    </source>
</evidence>
<gene>
    <name evidence="3" type="ordered locus">Coch_1039</name>
</gene>
<keyword evidence="4" id="KW-1185">Reference proteome</keyword>
<evidence type="ECO:0000313" key="4">
    <source>
        <dbReference type="Proteomes" id="UP000006650"/>
    </source>
</evidence>
<dbReference type="eggNOG" id="ENOG5030RGV">
    <property type="taxonomic scope" value="Bacteria"/>
</dbReference>
<name>C7M416_CAPOD</name>
<dbReference type="GeneID" id="29675437"/>
<feature type="chain" id="PRO_5002978129" description="Outer membrane protein beta-barrel domain-containing protein" evidence="1">
    <location>
        <begin position="19"/>
        <end position="228"/>
    </location>
</feature>
<dbReference type="RefSeq" id="WP_015782247.1">
    <property type="nucleotide sequence ID" value="NC_013162.1"/>
</dbReference>
<proteinExistence type="predicted"/>
<protein>
    <recommendedName>
        <fullName evidence="2">Outer membrane protein beta-barrel domain-containing protein</fullName>
    </recommendedName>
</protein>
<feature type="domain" description="Outer membrane protein beta-barrel" evidence="2">
    <location>
        <begin position="17"/>
        <end position="205"/>
    </location>
</feature>
<dbReference type="Proteomes" id="UP000006650">
    <property type="component" value="Chromosome"/>
</dbReference>
<dbReference type="STRING" id="521097.Coch_1039"/>
<keyword evidence="1" id="KW-0732">Signal</keyword>
<evidence type="ECO:0000313" key="3">
    <source>
        <dbReference type="EMBL" id="ACU92594.1"/>
    </source>
</evidence>
<dbReference type="InterPro" id="IPR025665">
    <property type="entry name" value="Beta-barrel_OMP_2"/>
</dbReference>
<sequence>MIKIKLLFAIATFFQAFAQAQITLGMEVKAGVTGAGLYDNTAPNYYTRSVAGVQLGTLISADFPSGIALETGLMYTGKNFAYDFKKYPSESKRKDGTYLREQVFNNHYLEIPFNIAYRLRARKLRFVWKAGPYIATNFAANTRETWEHYKDSLFTHVSKKKYTRHIGSKSTDDVKLFDVGFNIGTGIEVERFTIGIQYGVGLMDILPSNEAEYLKNRVFVFAVGFRIK</sequence>
<accession>C7M416</accession>
<dbReference type="EMBL" id="CP001632">
    <property type="protein sequence ID" value="ACU92594.1"/>
    <property type="molecule type" value="Genomic_DNA"/>
</dbReference>
<evidence type="ECO:0000256" key="1">
    <source>
        <dbReference type="SAM" id="SignalP"/>
    </source>
</evidence>
<reference evidence="3 4" key="1">
    <citation type="journal article" date="2009" name="Stand. Genomic Sci.">
        <title>Complete genome sequence of Capnocytophaga ochracea type strain (VPI 2845).</title>
        <authorList>
            <person name="Mavrommatis K."/>
            <person name="Gronow S."/>
            <person name="Saunders E."/>
            <person name="Land M."/>
            <person name="Lapidus A."/>
            <person name="Copeland A."/>
            <person name="Glavina Del Rio T."/>
            <person name="Nolan M."/>
            <person name="Lucas S."/>
            <person name="Chen F."/>
            <person name="Tice H."/>
            <person name="Cheng J.F."/>
            <person name="Bruce D."/>
            <person name="Goodwin L."/>
            <person name="Pitluck S."/>
            <person name="Pati A."/>
            <person name="Ivanova N."/>
            <person name="Chen A."/>
            <person name="Palaniappan K."/>
            <person name="Chain P."/>
            <person name="Hauser L."/>
            <person name="Chang Y.J."/>
            <person name="Jeffries C.D."/>
            <person name="Brettin T."/>
            <person name="Detter J.C."/>
            <person name="Han C."/>
            <person name="Bristow J."/>
            <person name="Goker M."/>
            <person name="Rohde M."/>
            <person name="Eisen J.A."/>
            <person name="Markowitz V."/>
            <person name="Kyrpides N.C."/>
            <person name="Klenk H.P."/>
            <person name="Hugenholtz P."/>
        </authorList>
    </citation>
    <scope>NUCLEOTIDE SEQUENCE [LARGE SCALE GENOMIC DNA]</scope>
    <source>
        <strain evidence="4">ATCC 27872 / DSM 7271 / JCM 12966 / VPI 2845</strain>
    </source>
</reference>